<name>A0A6C0LIS3_9ZZZZ</name>
<feature type="transmembrane region" description="Helical" evidence="1">
    <location>
        <begin position="339"/>
        <end position="358"/>
    </location>
</feature>
<organism evidence="2">
    <name type="scientific">viral metagenome</name>
    <dbReference type="NCBI Taxonomy" id="1070528"/>
    <lineage>
        <taxon>unclassified sequences</taxon>
        <taxon>metagenomes</taxon>
        <taxon>organismal metagenomes</taxon>
    </lineage>
</organism>
<evidence type="ECO:0000256" key="1">
    <source>
        <dbReference type="SAM" id="Phobius"/>
    </source>
</evidence>
<keyword evidence="1" id="KW-0812">Transmembrane</keyword>
<feature type="transmembrane region" description="Helical" evidence="1">
    <location>
        <begin position="364"/>
        <end position="385"/>
    </location>
</feature>
<dbReference type="AlphaFoldDB" id="A0A6C0LIS3"/>
<accession>A0A6C0LIS3</accession>
<dbReference type="EMBL" id="MN740506">
    <property type="protein sequence ID" value="QHU30407.1"/>
    <property type="molecule type" value="Genomic_DNA"/>
</dbReference>
<keyword evidence="1" id="KW-1133">Transmembrane helix</keyword>
<reference evidence="2" key="1">
    <citation type="journal article" date="2020" name="Nature">
        <title>Giant virus diversity and host interactions through global metagenomics.</title>
        <authorList>
            <person name="Schulz F."/>
            <person name="Roux S."/>
            <person name="Paez-Espino D."/>
            <person name="Jungbluth S."/>
            <person name="Walsh D.A."/>
            <person name="Denef V.J."/>
            <person name="McMahon K.D."/>
            <person name="Konstantinidis K.T."/>
            <person name="Eloe-Fadrosh E.A."/>
            <person name="Kyrpides N.C."/>
            <person name="Woyke T."/>
        </authorList>
    </citation>
    <scope>NUCLEOTIDE SEQUENCE</scope>
    <source>
        <strain evidence="2">GVMAG-M-3300027833-11</strain>
    </source>
</reference>
<sequence length="390" mass="43494">MNISSLINDIGLTSNNESDPSLGQGREFKDFNRTYTKQIGPHLKRMQDSGIPGVSTIMEAMDDSSPNVGVQTRKQDEVSELEDQFSKKLAEYNSAFRLFSEAVVKTNNSDKEIQQYFGQAITSGDGNYSYVNDYGFTHKYSTDAWSNNAESCPQDPLTIDESIADQMKSAQGMGVGQPCGIAGNNIQNDKTKEYAWVDIKGNKHIYSSDLWASKSLTCNVPAITISDSEYNAIPSSGNMTSTDKCLQLDIDPALWNKIMRLNDELLALSEKLADELSKLVIQDVELKVALDESQKQIYQTSQSLKNDRSSMGAYQTTIITTNAEQEDTSLLQNMRYLHMLAWFFLVITVLSLTAHAFVAPSSKVSDVIGLIFGMILLFVIANWLWNKYSY</sequence>
<proteinExistence type="predicted"/>
<keyword evidence="1" id="KW-0472">Membrane</keyword>
<evidence type="ECO:0000313" key="2">
    <source>
        <dbReference type="EMBL" id="QHU30407.1"/>
    </source>
</evidence>
<protein>
    <submittedName>
        <fullName evidence="2">Uncharacterized protein</fullName>
    </submittedName>
</protein>